<name>A0A699ICV7_TANCI</name>
<comment type="caution">
    <text evidence="1">The sequence shown here is derived from an EMBL/GenBank/DDBJ whole genome shotgun (WGS) entry which is preliminary data.</text>
</comment>
<dbReference type="EMBL" id="BKCJ010266954">
    <property type="protein sequence ID" value="GEZ33741.1"/>
    <property type="molecule type" value="Genomic_DNA"/>
</dbReference>
<organism evidence="1">
    <name type="scientific">Tanacetum cinerariifolium</name>
    <name type="common">Dalmatian daisy</name>
    <name type="synonym">Chrysanthemum cinerariifolium</name>
    <dbReference type="NCBI Taxonomy" id="118510"/>
    <lineage>
        <taxon>Eukaryota</taxon>
        <taxon>Viridiplantae</taxon>
        <taxon>Streptophyta</taxon>
        <taxon>Embryophyta</taxon>
        <taxon>Tracheophyta</taxon>
        <taxon>Spermatophyta</taxon>
        <taxon>Magnoliopsida</taxon>
        <taxon>eudicotyledons</taxon>
        <taxon>Gunneridae</taxon>
        <taxon>Pentapetalae</taxon>
        <taxon>asterids</taxon>
        <taxon>campanulids</taxon>
        <taxon>Asterales</taxon>
        <taxon>Asteraceae</taxon>
        <taxon>Asteroideae</taxon>
        <taxon>Anthemideae</taxon>
        <taxon>Anthemidinae</taxon>
        <taxon>Tanacetum</taxon>
    </lineage>
</organism>
<gene>
    <name evidence="1" type="ORF">Tci_505714</name>
</gene>
<accession>A0A699ICV7</accession>
<protein>
    <submittedName>
        <fullName evidence="1">Uncharacterized protein</fullName>
    </submittedName>
</protein>
<dbReference type="AlphaFoldDB" id="A0A699ICV7"/>
<reference evidence="1" key="1">
    <citation type="journal article" date="2019" name="Sci. Rep.">
        <title>Draft genome of Tanacetum cinerariifolium, the natural source of mosquito coil.</title>
        <authorList>
            <person name="Yamashiro T."/>
            <person name="Shiraishi A."/>
            <person name="Satake H."/>
            <person name="Nakayama K."/>
        </authorList>
    </citation>
    <scope>NUCLEOTIDE SEQUENCE</scope>
</reference>
<proteinExistence type="predicted"/>
<evidence type="ECO:0000313" key="1">
    <source>
        <dbReference type="EMBL" id="GEZ33741.1"/>
    </source>
</evidence>
<sequence>MFDKAFKRVNTFEDFRTELVQGEVKEKRVGEELIQKRSKKQKVDDDKETEELKLLMEVILNEEEVAIDAILLVVKSPKIVDWKIYKE</sequence>